<dbReference type="RefSeq" id="WP_202245159.1">
    <property type="nucleotide sequence ID" value="NZ_JAESIY010000007.1"/>
</dbReference>
<organism evidence="1 2">
    <name type="scientific">Fulvivirga sediminis</name>
    <dbReference type="NCBI Taxonomy" id="2803949"/>
    <lineage>
        <taxon>Bacteria</taxon>
        <taxon>Pseudomonadati</taxon>
        <taxon>Bacteroidota</taxon>
        <taxon>Cytophagia</taxon>
        <taxon>Cytophagales</taxon>
        <taxon>Fulvivirgaceae</taxon>
        <taxon>Fulvivirga</taxon>
    </lineage>
</organism>
<gene>
    <name evidence="1" type="ORF">JL102_14645</name>
</gene>
<evidence type="ECO:0000313" key="2">
    <source>
        <dbReference type="Proteomes" id="UP000659388"/>
    </source>
</evidence>
<reference evidence="1" key="1">
    <citation type="submission" date="2021-01" db="EMBL/GenBank/DDBJ databases">
        <title>Fulvivirga kasyanovii gen. nov., sp nov., a novel member of the phylum Bacteroidetes isolated from seawater in a mussel farm.</title>
        <authorList>
            <person name="Zhao L.-H."/>
            <person name="Wang Z.-J."/>
        </authorList>
    </citation>
    <scope>NUCLEOTIDE SEQUENCE</scope>
    <source>
        <strain evidence="1">2943</strain>
    </source>
</reference>
<evidence type="ECO:0000313" key="1">
    <source>
        <dbReference type="EMBL" id="MBL3657383.1"/>
    </source>
</evidence>
<sequence length="66" mass="7316">MVNPPSSCYPVGSRVNYKSGTVEVKEFINTTMYLAINNPDFNHGINVSIEIVAIVKETQLVMAENQ</sequence>
<keyword evidence="2" id="KW-1185">Reference proteome</keyword>
<protein>
    <submittedName>
        <fullName evidence="1">Uncharacterized protein</fullName>
    </submittedName>
</protein>
<dbReference type="EMBL" id="JAESIY010000007">
    <property type="protein sequence ID" value="MBL3657383.1"/>
    <property type="molecule type" value="Genomic_DNA"/>
</dbReference>
<accession>A0A937JZG5</accession>
<comment type="caution">
    <text evidence="1">The sequence shown here is derived from an EMBL/GenBank/DDBJ whole genome shotgun (WGS) entry which is preliminary data.</text>
</comment>
<name>A0A937JZG5_9BACT</name>
<proteinExistence type="predicted"/>
<dbReference type="AlphaFoldDB" id="A0A937JZG5"/>
<dbReference type="Proteomes" id="UP000659388">
    <property type="component" value="Unassembled WGS sequence"/>
</dbReference>